<evidence type="ECO:0000313" key="3">
    <source>
        <dbReference type="EMBL" id="TDL94367.1"/>
    </source>
</evidence>
<feature type="transmembrane region" description="Helical" evidence="2">
    <location>
        <begin position="97"/>
        <end position="118"/>
    </location>
</feature>
<keyword evidence="2" id="KW-0472">Membrane</keyword>
<feature type="transmembrane region" description="Helical" evidence="2">
    <location>
        <begin position="70"/>
        <end position="91"/>
    </location>
</feature>
<accession>A0A9Q8CJV6</accession>
<dbReference type="RefSeq" id="WP_133418506.1">
    <property type="nucleotide sequence ID" value="NZ_SCWD01000009.1"/>
</dbReference>
<feature type="transmembrane region" description="Helical" evidence="2">
    <location>
        <begin position="130"/>
        <end position="152"/>
    </location>
</feature>
<comment type="caution">
    <text evidence="3">The sequence shown here is derived from an EMBL/GenBank/DDBJ whole genome shotgun (WGS) entry which is preliminary data.</text>
</comment>
<dbReference type="Proteomes" id="UP000295280">
    <property type="component" value="Unassembled WGS sequence"/>
</dbReference>
<feature type="transmembrane region" description="Helical" evidence="2">
    <location>
        <begin position="158"/>
        <end position="184"/>
    </location>
</feature>
<dbReference type="AlphaFoldDB" id="A0A9Q8CJV6"/>
<evidence type="ECO:0000256" key="1">
    <source>
        <dbReference type="SAM" id="MobiDB-lite"/>
    </source>
</evidence>
<feature type="region of interest" description="Disordered" evidence="1">
    <location>
        <begin position="1"/>
        <end position="47"/>
    </location>
</feature>
<keyword evidence="2" id="KW-1133">Transmembrane helix</keyword>
<organism evidence="3 4">
    <name type="scientific">Macrococcus carouselicus</name>
    <dbReference type="NCBI Taxonomy" id="69969"/>
    <lineage>
        <taxon>Bacteria</taxon>
        <taxon>Bacillati</taxon>
        <taxon>Bacillota</taxon>
        <taxon>Bacilli</taxon>
        <taxon>Bacillales</taxon>
        <taxon>Staphylococcaceae</taxon>
        <taxon>Macrococcus</taxon>
    </lineage>
</organism>
<keyword evidence="2" id="KW-0812">Transmembrane</keyword>
<evidence type="ECO:0000256" key="2">
    <source>
        <dbReference type="SAM" id="Phobius"/>
    </source>
</evidence>
<sequence>MNSKHTAPPQQDVQATEPDAIPSNEVKETPDDNTAAGTEVAATENKEEAGAEEAAVNKEAGMAQLIFPPLLMNLIAYSIVVGILKLGTTVFSLTDQFLVYPVFFVNIALSCLPLYFWYARFPITDNCQTLWTKLIFRIALVTATALGIYMSVLTVTPSYSVIILGIKLFLFFIVPNLGISLALIDHFEKIHKLKPE</sequence>
<dbReference type="EMBL" id="SCWD01000009">
    <property type="protein sequence ID" value="TDL94367.1"/>
    <property type="molecule type" value="Genomic_DNA"/>
</dbReference>
<proteinExistence type="predicted"/>
<keyword evidence="4" id="KW-1185">Reference proteome</keyword>
<evidence type="ECO:0000313" key="4">
    <source>
        <dbReference type="Proteomes" id="UP000295280"/>
    </source>
</evidence>
<reference evidence="3 4" key="1">
    <citation type="submission" date="2019-01" db="EMBL/GenBank/DDBJ databases">
        <title>Draft genome sequences of the type strains of six Macrococcus species.</title>
        <authorList>
            <person name="Mazhar S."/>
            <person name="Altermann E."/>
            <person name="Hill C."/>
            <person name="Mcauliffe O."/>
        </authorList>
    </citation>
    <scope>NUCLEOTIDE SEQUENCE [LARGE SCALE GENOMIC DNA]</scope>
    <source>
        <strain evidence="3 4">ATCC 51828</strain>
    </source>
</reference>
<feature type="compositionally biased region" description="Polar residues" evidence="1">
    <location>
        <begin position="1"/>
        <end position="14"/>
    </location>
</feature>
<gene>
    <name evidence="3" type="ORF">ERX40_10845</name>
</gene>
<protein>
    <submittedName>
        <fullName evidence="3">Uncharacterized protein</fullName>
    </submittedName>
</protein>
<name>A0A9Q8CJV6_9STAP</name>